<dbReference type="AlphaFoldDB" id="A0A7C9LAE8"/>
<dbReference type="CDD" id="cd06422">
    <property type="entry name" value="NTP_transferase_like_1"/>
    <property type="match status" value="1"/>
</dbReference>
<dbReference type="PANTHER" id="PTHR43584">
    <property type="entry name" value="NUCLEOTIDYL TRANSFERASE"/>
    <property type="match status" value="1"/>
</dbReference>
<keyword evidence="1 4" id="KW-0808">Transferase</keyword>
<dbReference type="EMBL" id="VVIQ01000005">
    <property type="protein sequence ID" value="MUL27894.1"/>
    <property type="molecule type" value="Genomic_DNA"/>
</dbReference>
<evidence type="ECO:0000313" key="4">
    <source>
        <dbReference type="EMBL" id="MUL27894.1"/>
    </source>
</evidence>
<accession>A0A7C9LAE8</accession>
<dbReference type="SUPFAM" id="SSF53448">
    <property type="entry name" value="Nucleotide-diphospho-sugar transferases"/>
    <property type="match status" value="1"/>
</dbReference>
<comment type="caution">
    <text evidence="4">The sequence shown here is derived from an EMBL/GenBank/DDBJ whole genome shotgun (WGS) entry which is preliminary data.</text>
</comment>
<feature type="domain" description="Nucleotidyl transferase" evidence="3">
    <location>
        <begin position="3"/>
        <end position="255"/>
    </location>
</feature>
<evidence type="ECO:0000256" key="2">
    <source>
        <dbReference type="ARBA" id="ARBA00022695"/>
    </source>
</evidence>
<dbReference type="GO" id="GO:0016779">
    <property type="term" value="F:nucleotidyltransferase activity"/>
    <property type="evidence" value="ECO:0007669"/>
    <property type="project" value="UniProtKB-KW"/>
</dbReference>
<gene>
    <name evidence="4" type="ORF">F0475_06190</name>
</gene>
<keyword evidence="2" id="KW-0548">Nucleotidyltransferase</keyword>
<dbReference type="Gene3D" id="3.90.550.10">
    <property type="entry name" value="Spore Coat Polysaccharide Biosynthesis Protein SpsA, Chain A"/>
    <property type="match status" value="1"/>
</dbReference>
<organism evidence="4 5">
    <name type="scientific">Prevotella vespertina</name>
    <dbReference type="NCBI Taxonomy" id="2608404"/>
    <lineage>
        <taxon>Bacteria</taxon>
        <taxon>Pseudomonadati</taxon>
        <taxon>Bacteroidota</taxon>
        <taxon>Bacteroidia</taxon>
        <taxon>Bacteroidales</taxon>
        <taxon>Prevotellaceae</taxon>
        <taxon>Prevotella</taxon>
    </lineage>
</organism>
<sequence length="268" mass="30006">MQSMIFAAGLGTRLKPLTDTMPKALVRVGGAPLLEHVINRLIDAGCKRMVVNVHHFANQIIDYLNMHDYGVDILVSDETKQLLDTGGGIKRAASLFDDSLPVLIHNVDILSNVDLKAFYQHAVDSKTDALLLVSRRITQRYLVFNSDMRLVGWTNVATGEVKSPYEDVRQLHFVQPTDDTTSYHQKGHYLYAFSGIHVLAPTAIQAVEAVDEDKFPIMDFYLRNCDKLNIYGELKSDLQLLDVGKLDTLQAAEDFIVNLGYQSPKAEQ</sequence>
<dbReference type="RefSeq" id="WP_155715911.1">
    <property type="nucleotide sequence ID" value="NZ_VVIQ01000005.1"/>
</dbReference>
<name>A0A7C9LAE8_9BACT</name>
<reference evidence="4 5" key="1">
    <citation type="submission" date="2019-09" db="EMBL/GenBank/DDBJ databases">
        <title>Prevotella A2879 sp. nov., isolated from an abscess of a patient.</title>
        <authorList>
            <person name="Buhl M."/>
            <person name="Oberhettinger P."/>
        </authorList>
    </citation>
    <scope>NUCLEOTIDE SEQUENCE [LARGE SCALE GENOMIC DNA]</scope>
    <source>
        <strain evidence="4 5">A2879</strain>
    </source>
</reference>
<dbReference type="Pfam" id="PF00483">
    <property type="entry name" value="NTP_transferase"/>
    <property type="match status" value="1"/>
</dbReference>
<evidence type="ECO:0000259" key="3">
    <source>
        <dbReference type="Pfam" id="PF00483"/>
    </source>
</evidence>
<dbReference type="InterPro" id="IPR005835">
    <property type="entry name" value="NTP_transferase_dom"/>
</dbReference>
<evidence type="ECO:0000256" key="1">
    <source>
        <dbReference type="ARBA" id="ARBA00022679"/>
    </source>
</evidence>
<keyword evidence="5" id="KW-1185">Reference proteome</keyword>
<dbReference type="InterPro" id="IPR050065">
    <property type="entry name" value="GlmU-like"/>
</dbReference>
<dbReference type="PANTHER" id="PTHR43584:SF8">
    <property type="entry name" value="N-ACETYLMURAMATE ALPHA-1-PHOSPHATE URIDYLYLTRANSFERASE"/>
    <property type="match status" value="1"/>
</dbReference>
<proteinExistence type="predicted"/>
<protein>
    <submittedName>
        <fullName evidence="4">Nucleotidyltransferase family protein</fullName>
    </submittedName>
</protein>
<evidence type="ECO:0000313" key="5">
    <source>
        <dbReference type="Proteomes" id="UP000482295"/>
    </source>
</evidence>
<dbReference type="Proteomes" id="UP000482295">
    <property type="component" value="Unassembled WGS sequence"/>
</dbReference>
<dbReference type="InterPro" id="IPR029044">
    <property type="entry name" value="Nucleotide-diphossugar_trans"/>
</dbReference>